<dbReference type="PROSITE" id="PS50943">
    <property type="entry name" value="HTH_CROC1"/>
    <property type="match status" value="1"/>
</dbReference>
<reference evidence="3" key="2">
    <citation type="journal article" date="2021" name="PeerJ">
        <title>Extensive microbial diversity within the chicken gut microbiome revealed by metagenomics and culture.</title>
        <authorList>
            <person name="Gilroy R."/>
            <person name="Ravi A."/>
            <person name="Getino M."/>
            <person name="Pursley I."/>
            <person name="Horton D.L."/>
            <person name="Alikhan N.F."/>
            <person name="Baker D."/>
            <person name="Gharbi K."/>
            <person name="Hall N."/>
            <person name="Watson M."/>
            <person name="Adriaenssens E.M."/>
            <person name="Foster-Nyarko E."/>
            <person name="Jarju S."/>
            <person name="Secka A."/>
            <person name="Antonio M."/>
            <person name="Oren A."/>
            <person name="Chaudhuri R.R."/>
            <person name="La Ragione R."/>
            <person name="Hildebrand F."/>
            <person name="Pallen M.J."/>
        </authorList>
    </citation>
    <scope>NUCLEOTIDE SEQUENCE</scope>
    <source>
        <strain evidence="3">B3-4054</strain>
    </source>
</reference>
<dbReference type="SMART" id="SM00530">
    <property type="entry name" value="HTH_XRE"/>
    <property type="match status" value="1"/>
</dbReference>
<dbReference type="Gene3D" id="1.10.260.40">
    <property type="entry name" value="lambda repressor-like DNA-binding domains"/>
    <property type="match status" value="1"/>
</dbReference>
<reference evidence="3" key="1">
    <citation type="submission" date="2020-10" db="EMBL/GenBank/DDBJ databases">
        <authorList>
            <person name="Gilroy R."/>
        </authorList>
    </citation>
    <scope>NUCLEOTIDE SEQUENCE</scope>
    <source>
        <strain evidence="3">B3-4054</strain>
    </source>
</reference>
<dbReference type="Proteomes" id="UP000823616">
    <property type="component" value="Unassembled WGS sequence"/>
</dbReference>
<organism evidence="3 4">
    <name type="scientific">Candidatus Avitreponema avistercoris</name>
    <dbReference type="NCBI Taxonomy" id="2840705"/>
    <lineage>
        <taxon>Bacteria</taxon>
        <taxon>Pseudomonadati</taxon>
        <taxon>Spirochaetota</taxon>
        <taxon>Spirochaetia</taxon>
        <taxon>Spirochaetales</taxon>
        <taxon>Candidatus Avitreponema</taxon>
    </lineage>
</organism>
<name>A0A9D9EP18_9SPIR</name>
<dbReference type="EMBL" id="JADIMS010000112">
    <property type="protein sequence ID" value="MBO8450682.1"/>
    <property type="molecule type" value="Genomic_DNA"/>
</dbReference>
<dbReference type="SUPFAM" id="SSF47413">
    <property type="entry name" value="lambda repressor-like DNA-binding domains"/>
    <property type="match status" value="1"/>
</dbReference>
<gene>
    <name evidence="3" type="ORF">IAA96_06210</name>
</gene>
<dbReference type="PANTHER" id="PTHR46558">
    <property type="entry name" value="TRACRIPTIONAL REGULATORY PROTEIN-RELATED-RELATED"/>
    <property type="match status" value="1"/>
</dbReference>
<dbReference type="PANTHER" id="PTHR46558:SF4">
    <property type="entry name" value="DNA-BIDING PHAGE PROTEIN"/>
    <property type="match status" value="1"/>
</dbReference>
<evidence type="ECO:0000313" key="3">
    <source>
        <dbReference type="EMBL" id="MBO8450682.1"/>
    </source>
</evidence>
<sequence>MADFDIRKIFGENVKRYRKKLGLLQEQLAERLGISANHLSVIETGTKFVTYKLLEKIIAELRVMPAALFFTPGSESFDESGLNKISTIIQTELDNALAKIQAGIADTVLNIRT</sequence>
<protein>
    <submittedName>
        <fullName evidence="3">Helix-turn-helix transcriptional regulator</fullName>
    </submittedName>
</protein>
<dbReference type="InterPro" id="IPR010982">
    <property type="entry name" value="Lambda_DNA-bd_dom_sf"/>
</dbReference>
<dbReference type="AlphaFoldDB" id="A0A9D9EP18"/>
<dbReference type="CDD" id="cd00093">
    <property type="entry name" value="HTH_XRE"/>
    <property type="match status" value="1"/>
</dbReference>
<proteinExistence type="predicted"/>
<feature type="domain" description="HTH cro/C1-type" evidence="2">
    <location>
        <begin position="14"/>
        <end position="68"/>
    </location>
</feature>
<evidence type="ECO:0000259" key="2">
    <source>
        <dbReference type="PROSITE" id="PS50943"/>
    </source>
</evidence>
<keyword evidence="1" id="KW-0238">DNA-binding</keyword>
<comment type="caution">
    <text evidence="3">The sequence shown here is derived from an EMBL/GenBank/DDBJ whole genome shotgun (WGS) entry which is preliminary data.</text>
</comment>
<evidence type="ECO:0000256" key="1">
    <source>
        <dbReference type="ARBA" id="ARBA00023125"/>
    </source>
</evidence>
<accession>A0A9D9EP18</accession>
<dbReference type="GO" id="GO:0003677">
    <property type="term" value="F:DNA binding"/>
    <property type="evidence" value="ECO:0007669"/>
    <property type="project" value="UniProtKB-KW"/>
</dbReference>
<dbReference type="Pfam" id="PF01381">
    <property type="entry name" value="HTH_3"/>
    <property type="match status" value="1"/>
</dbReference>
<evidence type="ECO:0000313" key="4">
    <source>
        <dbReference type="Proteomes" id="UP000823616"/>
    </source>
</evidence>
<dbReference type="InterPro" id="IPR001387">
    <property type="entry name" value="Cro/C1-type_HTH"/>
</dbReference>